<protein>
    <submittedName>
        <fullName evidence="4">Avidin family protein</fullName>
    </submittedName>
</protein>
<dbReference type="Pfam" id="PF01382">
    <property type="entry name" value="Avidin"/>
    <property type="match status" value="1"/>
</dbReference>
<evidence type="ECO:0000313" key="4">
    <source>
        <dbReference type="EMBL" id="SCB55557.1"/>
    </source>
</evidence>
<comment type="subcellular location">
    <subcellularLocation>
        <location evidence="1">Secreted</location>
    </subcellularLocation>
</comment>
<reference evidence="5" key="1">
    <citation type="submission" date="2016-08" db="EMBL/GenBank/DDBJ databases">
        <authorList>
            <person name="Varghese N."/>
            <person name="Submissions Spin"/>
        </authorList>
    </citation>
    <scope>NUCLEOTIDE SEQUENCE [LARGE SCALE GENOMIC DNA]</scope>
    <source>
        <strain evidence="5">ERR11</strain>
    </source>
</reference>
<dbReference type="AlphaFoldDB" id="A0A1C3XTE3"/>
<organism evidence="4 5">
    <name type="scientific">Bradyrhizobium shewense</name>
    <dbReference type="NCBI Taxonomy" id="1761772"/>
    <lineage>
        <taxon>Bacteria</taxon>
        <taxon>Pseudomonadati</taxon>
        <taxon>Pseudomonadota</taxon>
        <taxon>Alphaproteobacteria</taxon>
        <taxon>Hyphomicrobiales</taxon>
        <taxon>Nitrobacteraceae</taxon>
        <taxon>Bradyrhizobium</taxon>
    </lineage>
</organism>
<keyword evidence="3" id="KW-0732">Signal</keyword>
<evidence type="ECO:0000256" key="3">
    <source>
        <dbReference type="ARBA" id="ARBA00022729"/>
    </source>
</evidence>
<keyword evidence="2" id="KW-0964">Secreted</keyword>
<dbReference type="Gene3D" id="2.40.128.30">
    <property type="entry name" value="Avidin-like"/>
    <property type="match status" value="1"/>
</dbReference>
<evidence type="ECO:0000256" key="2">
    <source>
        <dbReference type="ARBA" id="ARBA00022525"/>
    </source>
</evidence>
<sequence length="109" mass="11816">MTSVKAQLSGAWTNQSGSTLSSNNFDQNIGAICGTYYEQCKQLLRSGCASSGNLLASSDQSRLAIRFTVNFAGCGPTTVWTLNSATGFQGLWLLSLAEPVVLEWYQRRL</sequence>
<evidence type="ECO:0000256" key="1">
    <source>
        <dbReference type="ARBA" id="ARBA00004613"/>
    </source>
</evidence>
<dbReference type="SUPFAM" id="SSF50876">
    <property type="entry name" value="Avidin/streptavidin"/>
    <property type="match status" value="1"/>
</dbReference>
<dbReference type="InterPro" id="IPR036896">
    <property type="entry name" value="Avidin-like_sf"/>
</dbReference>
<gene>
    <name evidence="4" type="ORF">GA0061098_10453</name>
</gene>
<dbReference type="InterPro" id="IPR005468">
    <property type="entry name" value="Avidin/str"/>
</dbReference>
<dbReference type="GO" id="GO:0009374">
    <property type="term" value="F:biotin binding"/>
    <property type="evidence" value="ECO:0007669"/>
    <property type="project" value="InterPro"/>
</dbReference>
<keyword evidence="5" id="KW-1185">Reference proteome</keyword>
<accession>A0A1C3XTE3</accession>
<dbReference type="PROSITE" id="PS51326">
    <property type="entry name" value="AVIDIN_2"/>
    <property type="match status" value="1"/>
</dbReference>
<dbReference type="Proteomes" id="UP000199184">
    <property type="component" value="Unassembled WGS sequence"/>
</dbReference>
<proteinExistence type="predicted"/>
<evidence type="ECO:0000313" key="5">
    <source>
        <dbReference type="Proteomes" id="UP000199184"/>
    </source>
</evidence>
<dbReference type="EMBL" id="FMAI01000045">
    <property type="protein sequence ID" value="SCB55557.1"/>
    <property type="molecule type" value="Genomic_DNA"/>
</dbReference>
<dbReference type="GO" id="GO:0005576">
    <property type="term" value="C:extracellular region"/>
    <property type="evidence" value="ECO:0007669"/>
    <property type="project" value="UniProtKB-SubCell"/>
</dbReference>
<name>A0A1C3XTE3_9BRAD</name>